<comment type="caution">
    <text evidence="2">The sequence shown here is derived from an EMBL/GenBank/DDBJ whole genome shotgun (WGS) entry which is preliminary data.</text>
</comment>
<feature type="signal peptide" evidence="1">
    <location>
        <begin position="1"/>
        <end position="16"/>
    </location>
</feature>
<accession>A0A9W7CH47</accession>
<keyword evidence="1" id="KW-0732">Signal</keyword>
<dbReference type="EMBL" id="BRXW01000119">
    <property type="protein sequence ID" value="GMI08142.1"/>
    <property type="molecule type" value="Genomic_DNA"/>
</dbReference>
<evidence type="ECO:0000313" key="3">
    <source>
        <dbReference type="Proteomes" id="UP001165122"/>
    </source>
</evidence>
<protein>
    <submittedName>
        <fullName evidence="2">Uncharacterized protein</fullName>
    </submittedName>
</protein>
<dbReference type="AlphaFoldDB" id="A0A9W7CH47"/>
<evidence type="ECO:0000313" key="2">
    <source>
        <dbReference type="EMBL" id="GMI08142.1"/>
    </source>
</evidence>
<keyword evidence="3" id="KW-1185">Reference proteome</keyword>
<name>A0A9W7CH47_9STRA</name>
<evidence type="ECO:0000256" key="1">
    <source>
        <dbReference type="SAM" id="SignalP"/>
    </source>
</evidence>
<dbReference type="Proteomes" id="UP001165122">
    <property type="component" value="Unassembled WGS sequence"/>
</dbReference>
<sequence length="139" mass="15839">MRCLKLLLLLPALASAFFIPNPTPFIPATRLRLTETHGVQLQAAAEGFFNSPKTSLEEDSNKNMRRRLNDVLESSNIHLPSFHLSSSPPKEEFYPFVGWRWVKTDDRLTCLPPSIHGAKLNLKSKEEVVDGWWNEVCHV</sequence>
<organism evidence="2 3">
    <name type="scientific">Triparma laevis f. longispina</name>
    <dbReference type="NCBI Taxonomy" id="1714387"/>
    <lineage>
        <taxon>Eukaryota</taxon>
        <taxon>Sar</taxon>
        <taxon>Stramenopiles</taxon>
        <taxon>Ochrophyta</taxon>
        <taxon>Bolidophyceae</taxon>
        <taxon>Parmales</taxon>
        <taxon>Triparmaceae</taxon>
        <taxon>Triparma</taxon>
    </lineage>
</organism>
<reference evidence="3" key="1">
    <citation type="journal article" date="2023" name="Commun. Biol.">
        <title>Genome analysis of Parmales, the sister group of diatoms, reveals the evolutionary specialization of diatoms from phago-mixotrophs to photoautotrophs.</title>
        <authorList>
            <person name="Ban H."/>
            <person name="Sato S."/>
            <person name="Yoshikawa S."/>
            <person name="Yamada K."/>
            <person name="Nakamura Y."/>
            <person name="Ichinomiya M."/>
            <person name="Sato N."/>
            <person name="Blanc-Mathieu R."/>
            <person name="Endo H."/>
            <person name="Kuwata A."/>
            <person name="Ogata H."/>
        </authorList>
    </citation>
    <scope>NUCLEOTIDE SEQUENCE [LARGE SCALE GENOMIC DNA]</scope>
    <source>
        <strain evidence="3">NIES 3700</strain>
    </source>
</reference>
<dbReference type="OrthoDB" id="10383404at2759"/>
<feature type="chain" id="PRO_5040964672" evidence="1">
    <location>
        <begin position="17"/>
        <end position="139"/>
    </location>
</feature>
<gene>
    <name evidence="2" type="ORF">TrLO_g14314</name>
</gene>
<proteinExistence type="predicted"/>